<evidence type="ECO:0000256" key="1">
    <source>
        <dbReference type="SAM" id="MobiDB-lite"/>
    </source>
</evidence>
<reference evidence="2 3" key="1">
    <citation type="submission" date="2024-01" db="EMBL/GenBank/DDBJ databases">
        <title>The complete chloroplast genome sequence of Lithospermum erythrorhizon: insights into the phylogenetic relationship among Boraginaceae species and the maternal lineages of purple gromwells.</title>
        <authorList>
            <person name="Okada T."/>
            <person name="Watanabe K."/>
        </authorList>
    </citation>
    <scope>NUCLEOTIDE SEQUENCE [LARGE SCALE GENOMIC DNA]</scope>
</reference>
<proteinExistence type="predicted"/>
<dbReference type="PANTHER" id="PTHR37610:SF99">
    <property type="entry name" value="RETROTRANSPOSON COPIA-LIKE N-TERMINAL DOMAIN-CONTAINING PROTEIN"/>
    <property type="match status" value="1"/>
</dbReference>
<comment type="caution">
    <text evidence="2">The sequence shown here is derived from an EMBL/GenBank/DDBJ whole genome shotgun (WGS) entry which is preliminary data.</text>
</comment>
<sequence>MADNNSTANSATSHTHNSPNNTPPSSLNPPFTPLNLPSLTHTLNIKNSVPIELTYTNYLNWKKIITKFLGSQKLLPLVDGTLPRPDDDHPQLENWIQCDDLVQSWIHAILSLPLLETLFNHDCTSATQVWDTLNQLFMDHTQPTRIGLLKDLKPIISYHIRP</sequence>
<dbReference type="EMBL" id="BAABME010018229">
    <property type="protein sequence ID" value="GAA0153071.1"/>
    <property type="molecule type" value="Genomic_DNA"/>
</dbReference>
<protein>
    <recommendedName>
        <fullName evidence="4">Retrotransposon Copia-like N-terminal domain-containing protein</fullName>
    </recommendedName>
</protein>
<organism evidence="2 3">
    <name type="scientific">Lithospermum erythrorhizon</name>
    <name type="common">Purple gromwell</name>
    <name type="synonym">Lithospermum officinale var. erythrorhizon</name>
    <dbReference type="NCBI Taxonomy" id="34254"/>
    <lineage>
        <taxon>Eukaryota</taxon>
        <taxon>Viridiplantae</taxon>
        <taxon>Streptophyta</taxon>
        <taxon>Embryophyta</taxon>
        <taxon>Tracheophyta</taxon>
        <taxon>Spermatophyta</taxon>
        <taxon>Magnoliopsida</taxon>
        <taxon>eudicotyledons</taxon>
        <taxon>Gunneridae</taxon>
        <taxon>Pentapetalae</taxon>
        <taxon>asterids</taxon>
        <taxon>lamiids</taxon>
        <taxon>Boraginales</taxon>
        <taxon>Boraginaceae</taxon>
        <taxon>Boraginoideae</taxon>
        <taxon>Lithospermeae</taxon>
        <taxon>Lithospermum</taxon>
    </lineage>
</organism>
<evidence type="ECO:0000313" key="3">
    <source>
        <dbReference type="Proteomes" id="UP001454036"/>
    </source>
</evidence>
<dbReference type="AlphaFoldDB" id="A0AAV3PPT6"/>
<dbReference type="Proteomes" id="UP001454036">
    <property type="component" value="Unassembled WGS sequence"/>
</dbReference>
<evidence type="ECO:0008006" key="4">
    <source>
        <dbReference type="Google" id="ProtNLM"/>
    </source>
</evidence>
<evidence type="ECO:0000313" key="2">
    <source>
        <dbReference type="EMBL" id="GAA0153071.1"/>
    </source>
</evidence>
<feature type="compositionally biased region" description="Polar residues" evidence="1">
    <location>
        <begin position="1"/>
        <end position="11"/>
    </location>
</feature>
<name>A0AAV3PPT6_LITER</name>
<keyword evidence="3" id="KW-1185">Reference proteome</keyword>
<dbReference type="PANTHER" id="PTHR37610">
    <property type="entry name" value="CCHC-TYPE DOMAIN-CONTAINING PROTEIN"/>
    <property type="match status" value="1"/>
</dbReference>
<gene>
    <name evidence="2" type="ORF">LIER_37618</name>
</gene>
<feature type="region of interest" description="Disordered" evidence="1">
    <location>
        <begin position="1"/>
        <end position="33"/>
    </location>
</feature>
<feature type="compositionally biased region" description="Low complexity" evidence="1">
    <location>
        <begin position="12"/>
        <end position="25"/>
    </location>
</feature>
<accession>A0AAV3PPT6</accession>